<dbReference type="PANTHER" id="PTHR30250">
    <property type="entry name" value="PST FAMILY PREDICTED COLANIC ACID TRANSPORTER"/>
    <property type="match status" value="1"/>
</dbReference>
<evidence type="ECO:0000256" key="1">
    <source>
        <dbReference type="ARBA" id="ARBA00004651"/>
    </source>
</evidence>
<dbReference type="Pfam" id="PF01554">
    <property type="entry name" value="MatE"/>
    <property type="match status" value="1"/>
</dbReference>
<dbReference type="GO" id="GO:0005886">
    <property type="term" value="C:plasma membrane"/>
    <property type="evidence" value="ECO:0007669"/>
    <property type="project" value="UniProtKB-SubCell"/>
</dbReference>
<feature type="transmembrane region" description="Helical" evidence="6">
    <location>
        <begin position="84"/>
        <end position="111"/>
    </location>
</feature>
<reference key="1">
    <citation type="submission" date="2010-11" db="EMBL/GenBank/DDBJ databases">
        <title>The complete genome of Paludibacter propionicigenes DSM 17365.</title>
        <authorList>
            <consortium name="US DOE Joint Genome Institute (JGI-PGF)"/>
            <person name="Lucas S."/>
            <person name="Copeland A."/>
            <person name="Lapidus A."/>
            <person name="Bruce D."/>
            <person name="Goodwin L."/>
            <person name="Pitluck S."/>
            <person name="Kyrpides N."/>
            <person name="Mavromatis K."/>
            <person name="Ivanova N."/>
            <person name="Munk A.C."/>
            <person name="Brettin T."/>
            <person name="Detter J.C."/>
            <person name="Han C."/>
            <person name="Tapia R."/>
            <person name="Land M."/>
            <person name="Hauser L."/>
            <person name="Markowitz V."/>
            <person name="Cheng J.-F."/>
            <person name="Hugenholtz P."/>
            <person name="Woyke T."/>
            <person name="Wu D."/>
            <person name="Gronow S."/>
            <person name="Wellnitz S."/>
            <person name="Brambilla E."/>
            <person name="Klenk H.-P."/>
            <person name="Eisen J.A."/>
        </authorList>
    </citation>
    <scope>NUCLEOTIDE SEQUENCE</scope>
    <source>
        <strain>WB4</strain>
    </source>
</reference>
<feature type="transmembrane region" description="Helical" evidence="6">
    <location>
        <begin position="383"/>
        <end position="400"/>
    </location>
</feature>
<feature type="transmembrane region" description="Helical" evidence="6">
    <location>
        <begin position="184"/>
        <end position="205"/>
    </location>
</feature>
<evidence type="ECO:0000256" key="2">
    <source>
        <dbReference type="ARBA" id="ARBA00022475"/>
    </source>
</evidence>
<feature type="transmembrane region" description="Helical" evidence="6">
    <location>
        <begin position="343"/>
        <end position="362"/>
    </location>
</feature>
<feature type="transmembrane region" description="Helical" evidence="6">
    <location>
        <begin position="435"/>
        <end position="459"/>
    </location>
</feature>
<sequence>MESAHRVANNTGILYARMVITVFISLYSTRLILAALGVVDFGIFNVVAGAISMLTFLNTAMASATQRFMSFSQGSGDPDRVKTIFNVSVVLHITIAILILVILEIVGFYLFNGILVIPSDRVTVAKIIYQFTIISTFFTIISVPYDAALNARENMFVFALFGIVEAVLKLAIAFYVTYASSDKLILYGLLMTLLSVLLLIIRAVYCQRMYPECRVDLKEHFSKPVFSEMTKFAGWTFLGSSTSIVANYGTGVVINMFFGTVINAAQGVAAQVNGQLGAFAMNMLKAINPVIDKSEGGGDRQKMLMISMTGAKMSFYLSILFMIPVFIEMPYIFRFWLKNIPDYAILFCRLALIRSVIEQLYITMSNSIGAVGKIKSYQISNSILNLFPLVISYILFKLNFPPYTLYLVFIGYTMLGGILTLYFTKKVCDLSLRLYIKEVIMPSSVVVVLVIGFTLIPFLLMQEGFLRFVTSGIVSTMSFFVFVWFFGFKNEERTKSKEILKATAIKIKGLFKVA</sequence>
<feature type="transmembrane region" description="Helical" evidence="6">
    <location>
        <begin position="315"/>
        <end position="337"/>
    </location>
</feature>
<evidence type="ECO:0000256" key="4">
    <source>
        <dbReference type="ARBA" id="ARBA00022989"/>
    </source>
</evidence>
<evidence type="ECO:0000256" key="5">
    <source>
        <dbReference type="ARBA" id="ARBA00023136"/>
    </source>
</evidence>
<dbReference type="AlphaFoldDB" id="E4T6V8"/>
<gene>
    <name evidence="7" type="ordered locus">Palpr_2317</name>
</gene>
<keyword evidence="2" id="KW-1003">Cell membrane</keyword>
<dbReference type="HOGENOM" id="CLU_040798_1_0_10"/>
<dbReference type="RefSeq" id="WP_013445821.1">
    <property type="nucleotide sequence ID" value="NC_014734.1"/>
</dbReference>
<name>E4T6V8_PALPW</name>
<feature type="transmembrane region" description="Helical" evidence="6">
    <location>
        <begin position="155"/>
        <end position="178"/>
    </location>
</feature>
<accession>E4T6V8</accession>
<proteinExistence type="predicted"/>
<evidence type="ECO:0000256" key="6">
    <source>
        <dbReference type="SAM" id="Phobius"/>
    </source>
</evidence>
<dbReference type="STRING" id="694427.Palpr_2317"/>
<keyword evidence="5 6" id="KW-0472">Membrane</keyword>
<dbReference type="eggNOG" id="COG0534">
    <property type="taxonomic scope" value="Bacteria"/>
</dbReference>
<dbReference type="InterPro" id="IPR002528">
    <property type="entry name" value="MATE_fam"/>
</dbReference>
<dbReference type="Proteomes" id="UP000008718">
    <property type="component" value="Chromosome"/>
</dbReference>
<dbReference type="EMBL" id="CP002345">
    <property type="protein sequence ID" value="ADQ80452.1"/>
    <property type="molecule type" value="Genomic_DNA"/>
</dbReference>
<evidence type="ECO:0000313" key="8">
    <source>
        <dbReference type="Proteomes" id="UP000008718"/>
    </source>
</evidence>
<feature type="transmembrane region" description="Helical" evidence="6">
    <location>
        <begin position="42"/>
        <end position="63"/>
    </location>
</feature>
<comment type="subcellular location">
    <subcellularLocation>
        <location evidence="1">Cell membrane</location>
        <topology evidence="1">Multi-pass membrane protein</topology>
    </subcellularLocation>
</comment>
<feature type="transmembrane region" description="Helical" evidence="6">
    <location>
        <begin position="465"/>
        <end position="487"/>
    </location>
</feature>
<evidence type="ECO:0000313" key="7">
    <source>
        <dbReference type="EMBL" id="ADQ80452.1"/>
    </source>
</evidence>
<keyword evidence="3 6" id="KW-0812">Transmembrane</keyword>
<dbReference type="KEGG" id="ppn:Palpr_2317"/>
<protein>
    <submittedName>
        <fullName evidence="7">Multi antimicrobial extrusion protein MatE</fullName>
    </submittedName>
</protein>
<feature type="transmembrane region" description="Helical" evidence="6">
    <location>
        <begin position="406"/>
        <end position="423"/>
    </location>
</feature>
<keyword evidence="8" id="KW-1185">Reference proteome</keyword>
<feature type="transmembrane region" description="Helical" evidence="6">
    <location>
        <begin position="123"/>
        <end position="143"/>
    </location>
</feature>
<dbReference type="OrthoDB" id="5365632at2"/>
<dbReference type="PANTHER" id="PTHR30250:SF26">
    <property type="entry name" value="PSMA PROTEIN"/>
    <property type="match status" value="1"/>
</dbReference>
<feature type="transmembrane region" description="Helical" evidence="6">
    <location>
        <begin position="12"/>
        <end position="36"/>
    </location>
</feature>
<dbReference type="InterPro" id="IPR050833">
    <property type="entry name" value="Poly_Biosynth_Transport"/>
</dbReference>
<keyword evidence="4 6" id="KW-1133">Transmembrane helix</keyword>
<reference evidence="7 8" key="2">
    <citation type="journal article" date="2011" name="Stand. Genomic Sci.">
        <title>Complete genome sequence of Paludibacter propionicigenes type strain (WB4).</title>
        <authorList>
            <person name="Gronow S."/>
            <person name="Munk C."/>
            <person name="Lapidus A."/>
            <person name="Nolan M."/>
            <person name="Lucas S."/>
            <person name="Hammon N."/>
            <person name="Deshpande S."/>
            <person name="Cheng J.F."/>
            <person name="Tapia R."/>
            <person name="Han C."/>
            <person name="Goodwin L."/>
            <person name="Pitluck S."/>
            <person name="Liolios K."/>
            <person name="Ivanova N."/>
            <person name="Mavromatis K."/>
            <person name="Mikhailova N."/>
            <person name="Pati A."/>
            <person name="Chen A."/>
            <person name="Palaniappan K."/>
            <person name="Land M."/>
            <person name="Hauser L."/>
            <person name="Chang Y.J."/>
            <person name="Jeffries C.D."/>
            <person name="Brambilla E."/>
            <person name="Rohde M."/>
            <person name="Goker M."/>
            <person name="Detter J.C."/>
            <person name="Woyke T."/>
            <person name="Bristow J."/>
            <person name="Eisen J.A."/>
            <person name="Markowitz V."/>
            <person name="Hugenholtz P."/>
            <person name="Kyrpides N.C."/>
            <person name="Klenk H.P."/>
        </authorList>
    </citation>
    <scope>NUCLEOTIDE SEQUENCE [LARGE SCALE GENOMIC DNA]</scope>
    <source>
        <strain evidence="8">DSM 17365 / JCM 13257 / WB4</strain>
    </source>
</reference>
<evidence type="ECO:0000256" key="3">
    <source>
        <dbReference type="ARBA" id="ARBA00022692"/>
    </source>
</evidence>
<organism evidence="7 8">
    <name type="scientific">Paludibacter propionicigenes (strain DSM 17365 / JCM 13257 / WB4)</name>
    <dbReference type="NCBI Taxonomy" id="694427"/>
    <lineage>
        <taxon>Bacteria</taxon>
        <taxon>Pseudomonadati</taxon>
        <taxon>Bacteroidota</taxon>
        <taxon>Bacteroidia</taxon>
        <taxon>Bacteroidales</taxon>
        <taxon>Paludibacteraceae</taxon>
        <taxon>Paludibacter</taxon>
    </lineage>
</organism>